<dbReference type="Proteomes" id="UP000054567">
    <property type="component" value="Unassembled WGS sequence"/>
</dbReference>
<protein>
    <submittedName>
        <fullName evidence="2">Uncharacterized protein</fullName>
    </submittedName>
</protein>
<gene>
    <name evidence="2" type="ORF">CPAG_06706</name>
</gene>
<reference evidence="3" key="3">
    <citation type="journal article" date="2010" name="Genome Res.">
        <title>Population genomic sequencing of Coccidioides fungi reveals recent hybridization and transposon control.</title>
        <authorList>
            <person name="Neafsey D.E."/>
            <person name="Barker B.M."/>
            <person name="Sharpton T.J."/>
            <person name="Stajich J.E."/>
            <person name="Park D.J."/>
            <person name="Whiston E."/>
            <person name="Hung C.-Y."/>
            <person name="McMahan C."/>
            <person name="White J."/>
            <person name="Sykes S."/>
            <person name="Heiman D."/>
            <person name="Young S."/>
            <person name="Zeng Q."/>
            <person name="Abouelleil A."/>
            <person name="Aftuck L."/>
            <person name="Bessette D."/>
            <person name="Brown A."/>
            <person name="FitzGerald M."/>
            <person name="Lui A."/>
            <person name="Macdonald J.P."/>
            <person name="Priest M."/>
            <person name="Orbach M.J."/>
            <person name="Galgiani J.N."/>
            <person name="Kirkland T.N."/>
            <person name="Cole G.T."/>
            <person name="Birren B.W."/>
            <person name="Henn M.R."/>
            <person name="Taylor J.W."/>
            <person name="Rounsley S.D."/>
        </authorList>
    </citation>
    <scope>NUCLEOTIDE SEQUENCE [LARGE SCALE GENOMIC DNA]</scope>
    <source>
        <strain evidence="3">RMSCC 3488</strain>
    </source>
</reference>
<feature type="compositionally biased region" description="Polar residues" evidence="1">
    <location>
        <begin position="107"/>
        <end position="136"/>
    </location>
</feature>
<evidence type="ECO:0000313" key="3">
    <source>
        <dbReference type="Proteomes" id="UP000054567"/>
    </source>
</evidence>
<evidence type="ECO:0000256" key="1">
    <source>
        <dbReference type="SAM" id="MobiDB-lite"/>
    </source>
</evidence>
<feature type="region of interest" description="Disordered" evidence="1">
    <location>
        <begin position="106"/>
        <end position="136"/>
    </location>
</feature>
<name>A0A0J6FN98_COCPO</name>
<proteinExistence type="predicted"/>
<dbReference type="EMBL" id="DS268112">
    <property type="protein sequence ID" value="KMM70394.1"/>
    <property type="molecule type" value="Genomic_DNA"/>
</dbReference>
<evidence type="ECO:0000313" key="2">
    <source>
        <dbReference type="EMBL" id="KMM70394.1"/>
    </source>
</evidence>
<reference evidence="3" key="2">
    <citation type="journal article" date="2009" name="Genome Res.">
        <title>Comparative genomic analyses of the human fungal pathogens Coccidioides and their relatives.</title>
        <authorList>
            <person name="Sharpton T.J."/>
            <person name="Stajich J.E."/>
            <person name="Rounsley S.D."/>
            <person name="Gardner M.J."/>
            <person name="Wortman J.R."/>
            <person name="Jordar V.S."/>
            <person name="Maiti R."/>
            <person name="Kodira C.D."/>
            <person name="Neafsey D.E."/>
            <person name="Zeng Q."/>
            <person name="Hung C.-Y."/>
            <person name="McMahan C."/>
            <person name="Muszewska A."/>
            <person name="Grynberg M."/>
            <person name="Mandel M.A."/>
            <person name="Kellner E.M."/>
            <person name="Barker B.M."/>
            <person name="Galgiani J.N."/>
            <person name="Orbach M.J."/>
            <person name="Kirkland T.N."/>
            <person name="Cole G.T."/>
            <person name="Henn M.R."/>
            <person name="Birren B.W."/>
            <person name="Taylor J.W."/>
        </authorList>
    </citation>
    <scope>NUCLEOTIDE SEQUENCE [LARGE SCALE GENOMIC DNA]</scope>
    <source>
        <strain evidence="3">RMSCC 3488</strain>
    </source>
</reference>
<dbReference type="AlphaFoldDB" id="A0A0J6FN98"/>
<sequence>MPFCVFLPRHLAHGHLKSQISTAEDHMDGVRHTSIPDACHPANPASSVCTHGYGQHQRPALRQRKLCVARAAWQVARQKTPCAVAPPTTTKRKWGMDSAYGLHSPRSLFQSSGQPRRKSIQTCQGSVEDTGVLRTT</sequence>
<accession>A0A0J6FN98</accession>
<dbReference type="VEuPathDB" id="FungiDB:CPAG_06706"/>
<organism evidence="2 3">
    <name type="scientific">Coccidioides posadasii RMSCC 3488</name>
    <dbReference type="NCBI Taxonomy" id="454284"/>
    <lineage>
        <taxon>Eukaryota</taxon>
        <taxon>Fungi</taxon>
        <taxon>Dikarya</taxon>
        <taxon>Ascomycota</taxon>
        <taxon>Pezizomycotina</taxon>
        <taxon>Eurotiomycetes</taxon>
        <taxon>Eurotiomycetidae</taxon>
        <taxon>Onygenales</taxon>
        <taxon>Onygenaceae</taxon>
        <taxon>Coccidioides</taxon>
    </lineage>
</organism>
<reference evidence="2 3" key="1">
    <citation type="submission" date="2007-06" db="EMBL/GenBank/DDBJ databases">
        <title>The Genome Sequence of Coccidioides posadasii RMSCC_3488.</title>
        <authorList>
            <consortium name="Coccidioides Genome Resources Consortium"/>
            <consortium name="The Broad Institute Genome Sequencing Platform"/>
            <person name="Henn M.R."/>
            <person name="Sykes S."/>
            <person name="Young S."/>
            <person name="Jaffe D."/>
            <person name="Berlin A."/>
            <person name="Alvarez P."/>
            <person name="Butler J."/>
            <person name="Gnerre S."/>
            <person name="Grabherr M."/>
            <person name="Mauceli E."/>
            <person name="Brockman W."/>
            <person name="Kodira C."/>
            <person name="Alvarado L."/>
            <person name="Zeng Q."/>
            <person name="Crawford M."/>
            <person name="Antoine C."/>
            <person name="Devon K."/>
            <person name="Galgiani J."/>
            <person name="Orsborn K."/>
            <person name="Lewis M.L."/>
            <person name="Nusbaum C."/>
            <person name="Galagan J."/>
            <person name="Birren B."/>
        </authorList>
    </citation>
    <scope>NUCLEOTIDE SEQUENCE [LARGE SCALE GENOMIC DNA]</scope>
    <source>
        <strain evidence="2 3">RMSCC 3488</strain>
    </source>
</reference>